<evidence type="ECO:0000313" key="2">
    <source>
        <dbReference type="EMBL" id="TKJ06268.1"/>
    </source>
</evidence>
<sequence length="48" mass="5317">CISPPDFLSHSLVAVPLICIYEVSIALSKVVSKRKKKREEMQSKSASL</sequence>
<evidence type="ECO:0000256" key="1">
    <source>
        <dbReference type="SAM" id="Phobius"/>
    </source>
</evidence>
<proteinExistence type="predicted"/>
<keyword evidence="1" id="KW-1133">Transmembrane helix</keyword>
<evidence type="ECO:0000313" key="3">
    <source>
        <dbReference type="Proteomes" id="UP000308444"/>
    </source>
</evidence>
<dbReference type="EMBL" id="SZOH01000361">
    <property type="protein sequence ID" value="TKJ06268.1"/>
    <property type="molecule type" value="Genomic_DNA"/>
</dbReference>
<dbReference type="AlphaFoldDB" id="A0A9X9ACE0"/>
<protein>
    <submittedName>
        <fullName evidence="2">Twin-arginine translocase subunit TatC</fullName>
    </submittedName>
</protein>
<name>A0A9X9ACE0_BACCE</name>
<feature type="non-terminal residue" evidence="2">
    <location>
        <position position="1"/>
    </location>
</feature>
<gene>
    <name evidence="2" type="ORF">FC695_06640</name>
</gene>
<organism evidence="2 3">
    <name type="scientific">Bacillus cereus</name>
    <dbReference type="NCBI Taxonomy" id="1396"/>
    <lineage>
        <taxon>Bacteria</taxon>
        <taxon>Bacillati</taxon>
        <taxon>Bacillota</taxon>
        <taxon>Bacilli</taxon>
        <taxon>Bacillales</taxon>
        <taxon>Bacillaceae</taxon>
        <taxon>Bacillus</taxon>
        <taxon>Bacillus cereus group</taxon>
    </lineage>
</organism>
<comment type="caution">
    <text evidence="2">The sequence shown here is derived from an EMBL/GenBank/DDBJ whole genome shotgun (WGS) entry which is preliminary data.</text>
</comment>
<feature type="transmembrane region" description="Helical" evidence="1">
    <location>
        <begin position="12"/>
        <end position="31"/>
    </location>
</feature>
<reference evidence="2 3" key="1">
    <citation type="journal article" date="2019" name="Environ. Microbiol.">
        <title>An active ?-lactamase is a part of an orchestrated cell wall stress resistance network of Bacillus subtilis and related rhizosphere species.</title>
        <authorList>
            <person name="Bucher T."/>
            <person name="Keren-Paz A."/>
            <person name="Hausser J."/>
            <person name="Olender T."/>
            <person name="Cytryn E."/>
            <person name="Kolodkin-Gal I."/>
        </authorList>
    </citation>
    <scope>NUCLEOTIDE SEQUENCE [LARGE SCALE GENOMIC DNA]</scope>
    <source>
        <strain evidence="2 3">I32</strain>
    </source>
</reference>
<keyword evidence="1" id="KW-0812">Transmembrane</keyword>
<dbReference type="Proteomes" id="UP000308444">
    <property type="component" value="Unassembled WGS sequence"/>
</dbReference>
<keyword evidence="1" id="KW-0472">Membrane</keyword>
<accession>A0A9X9ACE0</accession>